<proteinExistence type="predicted"/>
<evidence type="ECO:0000313" key="2">
    <source>
        <dbReference type="EMBL" id="KAF6745087.1"/>
    </source>
</evidence>
<reference evidence="2 3" key="1">
    <citation type="submission" date="2020-07" db="EMBL/GenBank/DDBJ databases">
        <title>Comparative genomics of pyrophilous fungi reveals a link between fire events and developmental genes.</title>
        <authorList>
            <consortium name="DOE Joint Genome Institute"/>
            <person name="Steindorff A.S."/>
            <person name="Carver A."/>
            <person name="Calhoun S."/>
            <person name="Stillman K."/>
            <person name="Liu H."/>
            <person name="Lipzen A."/>
            <person name="Pangilinan J."/>
            <person name="Labutti K."/>
            <person name="Bruns T.D."/>
            <person name="Grigoriev I.V."/>
        </authorList>
    </citation>
    <scope>NUCLEOTIDE SEQUENCE [LARGE SCALE GENOMIC DNA]</scope>
    <source>
        <strain evidence="2 3">CBS 144469</strain>
    </source>
</reference>
<comment type="caution">
    <text evidence="2">The sequence shown here is derived from an EMBL/GenBank/DDBJ whole genome shotgun (WGS) entry which is preliminary data.</text>
</comment>
<dbReference type="EMBL" id="JACGCI010000110">
    <property type="protein sequence ID" value="KAF6745087.1"/>
    <property type="molecule type" value="Genomic_DNA"/>
</dbReference>
<feature type="compositionally biased region" description="Low complexity" evidence="1">
    <location>
        <begin position="190"/>
        <end position="202"/>
    </location>
</feature>
<dbReference type="AlphaFoldDB" id="A0A8H6HF37"/>
<feature type="region of interest" description="Disordered" evidence="1">
    <location>
        <begin position="166"/>
        <end position="214"/>
    </location>
</feature>
<feature type="compositionally biased region" description="Polar residues" evidence="1">
    <location>
        <begin position="203"/>
        <end position="214"/>
    </location>
</feature>
<name>A0A8H6HF37_9AGAR</name>
<evidence type="ECO:0000256" key="1">
    <source>
        <dbReference type="SAM" id="MobiDB-lite"/>
    </source>
</evidence>
<sequence length="214" mass="23812">MWSTRRHRGGDQHQFTRRAIFINGLMPFLPTSTWCRPHPTHIPLLPCAGVYTSPLSPSEKSLREVTVADGNTGELRQYLACYEKRTVFPRIYEGSGNAMDGLYPFGISDVQNSQTLSRPTHSPQLCMLLPALEPESGKEHEIWILPLTSTLPYDIATLEPRSMTAPTLPLPSYTQPSATPAASRFTYPAPLHTPLHPSTLPSRTNSTPISRHLV</sequence>
<protein>
    <submittedName>
        <fullName evidence="2">Uncharacterized protein</fullName>
    </submittedName>
</protein>
<organism evidence="2 3">
    <name type="scientific">Ephemerocybe angulata</name>
    <dbReference type="NCBI Taxonomy" id="980116"/>
    <lineage>
        <taxon>Eukaryota</taxon>
        <taxon>Fungi</taxon>
        <taxon>Dikarya</taxon>
        <taxon>Basidiomycota</taxon>
        <taxon>Agaricomycotina</taxon>
        <taxon>Agaricomycetes</taxon>
        <taxon>Agaricomycetidae</taxon>
        <taxon>Agaricales</taxon>
        <taxon>Agaricineae</taxon>
        <taxon>Psathyrellaceae</taxon>
        <taxon>Ephemerocybe</taxon>
    </lineage>
</organism>
<gene>
    <name evidence="2" type="ORF">DFP72DRAFT_1051565</name>
</gene>
<keyword evidence="3" id="KW-1185">Reference proteome</keyword>
<evidence type="ECO:0000313" key="3">
    <source>
        <dbReference type="Proteomes" id="UP000521943"/>
    </source>
</evidence>
<dbReference type="Proteomes" id="UP000521943">
    <property type="component" value="Unassembled WGS sequence"/>
</dbReference>
<accession>A0A8H6HF37</accession>